<organism evidence="2 3">
    <name type="scientific">Saccharothrix carnea</name>
    <dbReference type="NCBI Taxonomy" id="1280637"/>
    <lineage>
        <taxon>Bacteria</taxon>
        <taxon>Bacillati</taxon>
        <taxon>Actinomycetota</taxon>
        <taxon>Actinomycetes</taxon>
        <taxon>Pseudonocardiales</taxon>
        <taxon>Pseudonocardiaceae</taxon>
        <taxon>Saccharothrix</taxon>
    </lineage>
</organism>
<evidence type="ECO:0000313" key="2">
    <source>
        <dbReference type="EMBL" id="PSL54457.1"/>
    </source>
</evidence>
<protein>
    <submittedName>
        <fullName evidence="2">Uncharacterized protein</fullName>
    </submittedName>
</protein>
<reference evidence="2 3" key="1">
    <citation type="submission" date="2018-03" db="EMBL/GenBank/DDBJ databases">
        <title>Genomic Encyclopedia of Type Strains, Phase III (KMG-III): the genomes of soil and plant-associated and newly described type strains.</title>
        <authorList>
            <person name="Whitman W."/>
        </authorList>
    </citation>
    <scope>NUCLEOTIDE SEQUENCE [LARGE SCALE GENOMIC DNA]</scope>
    <source>
        <strain evidence="2 3">CGMCC 4.7097</strain>
    </source>
</reference>
<dbReference type="AlphaFoldDB" id="A0A2P8I7P1"/>
<feature type="compositionally biased region" description="Basic residues" evidence="1">
    <location>
        <begin position="75"/>
        <end position="84"/>
    </location>
</feature>
<comment type="caution">
    <text evidence="2">The sequence shown here is derived from an EMBL/GenBank/DDBJ whole genome shotgun (WGS) entry which is preliminary data.</text>
</comment>
<accession>A0A2P8I7P1</accession>
<feature type="region of interest" description="Disordered" evidence="1">
    <location>
        <begin position="15"/>
        <end position="43"/>
    </location>
</feature>
<name>A0A2P8I7P1_SACCR</name>
<dbReference type="EMBL" id="PYAX01000007">
    <property type="protein sequence ID" value="PSL54457.1"/>
    <property type="molecule type" value="Genomic_DNA"/>
</dbReference>
<evidence type="ECO:0000256" key="1">
    <source>
        <dbReference type="SAM" id="MobiDB-lite"/>
    </source>
</evidence>
<sequence length="236" mass="25122">MRGRLSARERWTLEVKGSLPPPVGKGPPRLTRAGSAGAGDPPVAVRRQRVRADRALVPGVVVEVGQATGADRAHGRPRHGRRLGPGRARAAGRPPPWRRACCWWTCGSLLVVPRGRARGLRGGRRPAGVDTDNHSNGLIRVTPVAHKGSTGGGVHPTVPGTANGRARWAERADEPACKPDSVPGRLAAVPFGGHPSRPAVADRLLRPTRRHRTGRPRTPAQVPWGTLLALLRVGFT</sequence>
<proteinExistence type="predicted"/>
<evidence type="ECO:0000313" key="3">
    <source>
        <dbReference type="Proteomes" id="UP000241118"/>
    </source>
</evidence>
<gene>
    <name evidence="2" type="ORF">B0I31_107517</name>
</gene>
<dbReference type="Proteomes" id="UP000241118">
    <property type="component" value="Unassembled WGS sequence"/>
</dbReference>
<feature type="region of interest" description="Disordered" evidence="1">
    <location>
        <begin position="67"/>
        <end position="94"/>
    </location>
</feature>
<keyword evidence="3" id="KW-1185">Reference proteome</keyword>